<evidence type="ECO:0000256" key="3">
    <source>
        <dbReference type="PIRNR" id="PIRNR000077"/>
    </source>
</evidence>
<dbReference type="PROSITE" id="PS51352">
    <property type="entry name" value="THIOREDOXIN_2"/>
    <property type="match status" value="1"/>
</dbReference>
<proteinExistence type="inferred from homology"/>
<dbReference type="InterPro" id="IPR005746">
    <property type="entry name" value="Thioredoxin"/>
</dbReference>
<protein>
    <recommendedName>
        <fullName evidence="3">Thioredoxin</fullName>
    </recommendedName>
</protein>
<reference evidence="5" key="1">
    <citation type="journal article" date="2020" name="Nat. Ecol. Evol.">
        <title>Deeply conserved synteny resolves early events in vertebrate evolution.</title>
        <authorList>
            <person name="Simakov O."/>
            <person name="Marletaz F."/>
            <person name="Yue J.X."/>
            <person name="O'Connell B."/>
            <person name="Jenkins J."/>
            <person name="Brandt A."/>
            <person name="Calef R."/>
            <person name="Tung C.H."/>
            <person name="Huang T.K."/>
            <person name="Schmutz J."/>
            <person name="Satoh N."/>
            <person name="Yu J.K."/>
            <person name="Putnam N.H."/>
            <person name="Green R.E."/>
            <person name="Rokhsar D.S."/>
        </authorList>
    </citation>
    <scope>NUCLEOTIDE SEQUENCE [LARGE SCALE GENOMIC DNA]</scope>
    <source>
        <strain evidence="5">S238N-H82</strain>
    </source>
</reference>
<dbReference type="Gene3D" id="3.40.30.10">
    <property type="entry name" value="Glutaredoxin"/>
    <property type="match status" value="1"/>
</dbReference>
<organism evidence="5 6">
    <name type="scientific">Branchiostoma floridae</name>
    <name type="common">Florida lancelet</name>
    <name type="synonym">Amphioxus</name>
    <dbReference type="NCBI Taxonomy" id="7739"/>
    <lineage>
        <taxon>Eukaryota</taxon>
        <taxon>Metazoa</taxon>
        <taxon>Chordata</taxon>
        <taxon>Cephalochordata</taxon>
        <taxon>Leptocardii</taxon>
        <taxon>Amphioxiformes</taxon>
        <taxon>Branchiostomatidae</taxon>
        <taxon>Branchiostoma</taxon>
    </lineage>
</organism>
<keyword evidence="1" id="KW-1015">Disulfide bond</keyword>
<reference evidence="6" key="2">
    <citation type="submission" date="2025-08" db="UniProtKB">
        <authorList>
            <consortium name="RefSeq"/>
        </authorList>
    </citation>
    <scope>IDENTIFICATION</scope>
    <source>
        <strain evidence="6">S238N-H82</strain>
        <tissue evidence="6">Testes</tissue>
    </source>
</reference>
<dbReference type="PIRSF" id="PIRSF000077">
    <property type="entry name" value="Thioredoxin"/>
    <property type="match status" value="1"/>
</dbReference>
<dbReference type="OrthoDB" id="2121326at2759"/>
<evidence type="ECO:0000259" key="4">
    <source>
        <dbReference type="PROSITE" id="PS51352"/>
    </source>
</evidence>
<dbReference type="AlphaFoldDB" id="A0A9J7KPU6"/>
<dbReference type="GO" id="GO:0015035">
    <property type="term" value="F:protein-disulfide reductase activity"/>
    <property type="evidence" value="ECO:0007669"/>
    <property type="project" value="InterPro"/>
</dbReference>
<dbReference type="GeneID" id="118410377"/>
<dbReference type="Pfam" id="PF00085">
    <property type="entry name" value="Thioredoxin"/>
    <property type="match status" value="1"/>
</dbReference>
<evidence type="ECO:0000256" key="2">
    <source>
        <dbReference type="ARBA" id="ARBA00038353"/>
    </source>
</evidence>
<gene>
    <name evidence="6" type="primary">LOC118410377</name>
</gene>
<comment type="similarity">
    <text evidence="2">Belongs to the thioredoxin family. Plant H-type subfamily.</text>
</comment>
<dbReference type="OMA" id="WCEFCQM"/>
<dbReference type="Proteomes" id="UP000001554">
    <property type="component" value="Chromosome 2"/>
</dbReference>
<keyword evidence="5" id="KW-1185">Reference proteome</keyword>
<dbReference type="RefSeq" id="XP_035667960.1">
    <property type="nucleotide sequence ID" value="XM_035812067.1"/>
</dbReference>
<dbReference type="InterPro" id="IPR050620">
    <property type="entry name" value="Thioredoxin_H-type-like"/>
</dbReference>
<dbReference type="SUPFAM" id="SSF52833">
    <property type="entry name" value="Thioredoxin-like"/>
    <property type="match status" value="1"/>
</dbReference>
<dbReference type="InterPro" id="IPR036249">
    <property type="entry name" value="Thioredoxin-like_sf"/>
</dbReference>
<dbReference type="KEGG" id="bfo:118410377"/>
<evidence type="ECO:0000256" key="1">
    <source>
        <dbReference type="ARBA" id="ARBA00023157"/>
    </source>
</evidence>
<dbReference type="PANTHER" id="PTHR10438">
    <property type="entry name" value="THIOREDOXIN"/>
    <property type="match status" value="1"/>
</dbReference>
<feature type="domain" description="Thioredoxin" evidence="4">
    <location>
        <begin position="1"/>
        <end position="111"/>
    </location>
</feature>
<evidence type="ECO:0000313" key="6">
    <source>
        <dbReference type="RefSeq" id="XP_035667960.1"/>
    </source>
</evidence>
<name>A0A9J7KPU6_BRAFL</name>
<sequence>MPSMVRDINTKDEFDALLADSNEKLVVVYFSAEWSGLCRMMVNVFEDVAAHNSDVIFAKLDVDKNGETASHCDISSVPIFHCYKNGKKADEYSGTAYEQKLQRELVDKNKEE</sequence>
<dbReference type="PANTHER" id="PTHR10438:SF463">
    <property type="entry name" value="THIOREDOXIN"/>
    <property type="match status" value="1"/>
</dbReference>
<accession>A0A9J7KPU6</accession>
<dbReference type="CDD" id="cd02947">
    <property type="entry name" value="TRX_family"/>
    <property type="match status" value="1"/>
</dbReference>
<evidence type="ECO:0000313" key="5">
    <source>
        <dbReference type="Proteomes" id="UP000001554"/>
    </source>
</evidence>
<dbReference type="InterPro" id="IPR013766">
    <property type="entry name" value="Thioredoxin_domain"/>
</dbReference>